<feature type="region of interest" description="Disordered" evidence="1">
    <location>
        <begin position="259"/>
        <end position="285"/>
    </location>
</feature>
<feature type="compositionally biased region" description="Low complexity" evidence="1">
    <location>
        <begin position="501"/>
        <end position="525"/>
    </location>
</feature>
<feature type="compositionally biased region" description="Low complexity" evidence="1">
    <location>
        <begin position="456"/>
        <end position="486"/>
    </location>
</feature>
<feature type="region of interest" description="Disordered" evidence="1">
    <location>
        <begin position="445"/>
        <end position="567"/>
    </location>
</feature>
<dbReference type="OrthoDB" id="2553626at2759"/>
<feature type="region of interest" description="Disordered" evidence="1">
    <location>
        <begin position="301"/>
        <end position="322"/>
    </location>
</feature>
<feature type="compositionally biased region" description="Acidic residues" evidence="1">
    <location>
        <begin position="265"/>
        <end position="281"/>
    </location>
</feature>
<dbReference type="OMA" id="YICLRTH"/>
<gene>
    <name evidence="2" type="ORF">LAFE_0D11298G</name>
</gene>
<dbReference type="Proteomes" id="UP000190831">
    <property type="component" value="Chromosome D"/>
</dbReference>
<name>A0A1G4MC07_LACFM</name>
<accession>A0A1G4MC07</accession>
<feature type="compositionally biased region" description="Polar residues" evidence="1">
    <location>
        <begin position="385"/>
        <end position="397"/>
    </location>
</feature>
<feature type="compositionally biased region" description="Polar residues" evidence="1">
    <location>
        <begin position="526"/>
        <end position="550"/>
    </location>
</feature>
<reference evidence="2 3" key="1">
    <citation type="submission" date="2016-03" db="EMBL/GenBank/DDBJ databases">
        <authorList>
            <person name="Devillers H."/>
        </authorList>
    </citation>
    <scope>NUCLEOTIDE SEQUENCE [LARGE SCALE GENOMIC DNA]</scope>
    <source>
        <strain evidence="2">CBS 6772</strain>
    </source>
</reference>
<feature type="region of interest" description="Disordered" evidence="1">
    <location>
        <begin position="1"/>
        <end position="71"/>
    </location>
</feature>
<organism evidence="2 3">
    <name type="scientific">Lachancea fermentati</name>
    <name type="common">Zygosaccharomyces fermentati</name>
    <dbReference type="NCBI Taxonomy" id="4955"/>
    <lineage>
        <taxon>Eukaryota</taxon>
        <taxon>Fungi</taxon>
        <taxon>Dikarya</taxon>
        <taxon>Ascomycota</taxon>
        <taxon>Saccharomycotina</taxon>
        <taxon>Saccharomycetes</taxon>
        <taxon>Saccharomycetales</taxon>
        <taxon>Saccharomycetaceae</taxon>
        <taxon>Lachancea</taxon>
    </lineage>
</organism>
<evidence type="ECO:0000313" key="3">
    <source>
        <dbReference type="Proteomes" id="UP000190831"/>
    </source>
</evidence>
<feature type="compositionally biased region" description="Polar residues" evidence="1">
    <location>
        <begin position="490"/>
        <end position="500"/>
    </location>
</feature>
<protein>
    <submittedName>
        <fullName evidence="2">LAFE_0D11298g1_1</fullName>
    </submittedName>
</protein>
<proteinExistence type="predicted"/>
<sequence>MSFDWLNVPGLNTNDTDSWTTPDPPPTVSFKFDEDAVDQSKESSNPGKGPVTSQGVGDLSPGLHKNDKRSVSDTQLTNYVESKDDLQVPLSLSRNQLSKEEVRTYLRWYGYIALRKHAKLIRLEDVFRFLSNFPLSDLARNRIEQIFKTCKNALNIGQFFAVLRLISRALVDGVLPTRKMLLEACPVPRPKPILTAGREEVYEEVEDTPADSEPKVDFDSFASLLLTGERKKRLRRRITNKFKRQKRVRFSDKLVTFQEERANDTDTEEANEETENEDDSGPLDLSLPMGQLLKKLAARKRKNSALVSKPPTQEPETQEEKEVLEDMKESLNHFQQIQNVDSVSLGGVPAQIPSVFVDSNGEDMKPLEPLKPTATGSANYLFRSSQEANSRQSQANSGLEPPHLELPLRPTATGSANHLARQHFAAPQALPLGNTLSVQPLLQSQSSGFAQSPQPTGHDTLTTGTTAGNYFQSLLSNSPSPNSSSLHIPQGNSRNAYNGYQMQLPQQRQMQPNPQQQQQQQQQQQYYPTYSGSTNMSYNNITPQYQSYTPSPVPQLSPPIQQNGTRGDILGDLRALKEQVDQLQNSYSR</sequence>
<evidence type="ECO:0000313" key="2">
    <source>
        <dbReference type="EMBL" id="SCW01380.1"/>
    </source>
</evidence>
<feature type="compositionally biased region" description="Basic and acidic residues" evidence="1">
    <location>
        <begin position="31"/>
        <end position="41"/>
    </location>
</feature>
<feature type="compositionally biased region" description="Polar residues" evidence="1">
    <location>
        <begin position="42"/>
        <end position="55"/>
    </location>
</feature>
<evidence type="ECO:0000256" key="1">
    <source>
        <dbReference type="SAM" id="MobiDB-lite"/>
    </source>
</evidence>
<feature type="compositionally biased region" description="Low complexity" evidence="1">
    <location>
        <begin position="399"/>
        <end position="410"/>
    </location>
</feature>
<keyword evidence="3" id="KW-1185">Reference proteome</keyword>
<dbReference type="AlphaFoldDB" id="A0A1G4MC07"/>
<dbReference type="EMBL" id="LT598492">
    <property type="protein sequence ID" value="SCW01380.1"/>
    <property type="molecule type" value="Genomic_DNA"/>
</dbReference>
<feature type="region of interest" description="Disordered" evidence="1">
    <location>
        <begin position="385"/>
        <end position="411"/>
    </location>
</feature>
<dbReference type="STRING" id="4955.A0A1G4MC07"/>